<dbReference type="AlphaFoldDB" id="A0A9X2JP28"/>
<dbReference type="EMBL" id="JAMYXC010000171">
    <property type="protein sequence ID" value="MCP1169123.1"/>
    <property type="molecule type" value="Genomic_DNA"/>
</dbReference>
<proteinExistence type="predicted"/>
<feature type="compositionally biased region" description="Low complexity" evidence="1">
    <location>
        <begin position="182"/>
        <end position="196"/>
    </location>
</feature>
<organism evidence="2 3">
    <name type="scientific">Limimaricola litoreus</name>
    <dbReference type="NCBI Taxonomy" id="2955316"/>
    <lineage>
        <taxon>Bacteria</taxon>
        <taxon>Pseudomonadati</taxon>
        <taxon>Pseudomonadota</taxon>
        <taxon>Alphaproteobacteria</taxon>
        <taxon>Rhodobacterales</taxon>
        <taxon>Paracoccaceae</taxon>
        <taxon>Limimaricola</taxon>
    </lineage>
</organism>
<accession>A0A9X2JP28</accession>
<evidence type="ECO:0000313" key="2">
    <source>
        <dbReference type="EMBL" id="MCP1169123.1"/>
    </source>
</evidence>
<comment type="caution">
    <text evidence="2">The sequence shown here is derived from an EMBL/GenBank/DDBJ whole genome shotgun (WGS) entry which is preliminary data.</text>
</comment>
<feature type="region of interest" description="Disordered" evidence="1">
    <location>
        <begin position="182"/>
        <end position="216"/>
    </location>
</feature>
<dbReference type="RefSeq" id="WP_253332483.1">
    <property type="nucleotide sequence ID" value="NZ_JAMYXC010000171.1"/>
</dbReference>
<dbReference type="Proteomes" id="UP001139477">
    <property type="component" value="Unassembled WGS sequence"/>
</dbReference>
<sequence>MNPTWLAMGLVLMAAPGAATPYDGLYRSNGEADCAEIGVEGGALRIRDGLFEGIGSACQMTRPVDVVDMDATLYTMECTAGDTRWTERALLMKAAQDEGLIMLWNGYAFRYASCDAPVVAEESATPSAAEVTEAPPATQEADALAATNAADAPGTDGLPPPRIVLPSVVLPRVVLPSVALPAAPEGAGDAPAAPDDGSGEARGGTAAQVEIPDEAG</sequence>
<name>A0A9X2JP28_9RHOB</name>
<keyword evidence="3" id="KW-1185">Reference proteome</keyword>
<evidence type="ECO:0000313" key="3">
    <source>
        <dbReference type="Proteomes" id="UP001139477"/>
    </source>
</evidence>
<gene>
    <name evidence="2" type="ORF">NHG85_11410</name>
</gene>
<protein>
    <submittedName>
        <fullName evidence="2">Uncharacterized protein</fullName>
    </submittedName>
</protein>
<reference evidence="2" key="1">
    <citation type="submission" date="2022-06" db="EMBL/GenBank/DDBJ databases">
        <title>Limimaricola sediminis sp. nov., isolated from an intertidal sediment.</title>
        <authorList>
            <person name="Shao X."/>
        </authorList>
    </citation>
    <scope>NUCLEOTIDE SEQUENCE</scope>
    <source>
        <strain evidence="2">ASW11-118</strain>
    </source>
</reference>
<evidence type="ECO:0000256" key="1">
    <source>
        <dbReference type="SAM" id="MobiDB-lite"/>
    </source>
</evidence>